<dbReference type="SUPFAM" id="SSF53448">
    <property type="entry name" value="Nucleotide-diphospho-sugar transferases"/>
    <property type="match status" value="1"/>
</dbReference>
<accession>A0A173RVL0</accession>
<feature type="domain" description="Glycosyltransferase 2-like" evidence="1">
    <location>
        <begin position="5"/>
        <end position="163"/>
    </location>
</feature>
<dbReference type="EMBL" id="CYXO01000003">
    <property type="protein sequence ID" value="CUM81675.1"/>
    <property type="molecule type" value="Genomic_DNA"/>
</dbReference>
<dbReference type="EC" id="2.4.1.-" evidence="2"/>
<dbReference type="InterPro" id="IPR050256">
    <property type="entry name" value="Glycosyltransferase_2"/>
</dbReference>
<dbReference type="InterPro" id="IPR001173">
    <property type="entry name" value="Glyco_trans_2-like"/>
</dbReference>
<keyword evidence="2" id="KW-0808">Transferase</keyword>
<protein>
    <submittedName>
        <fullName evidence="2">Poly-beta-1,6-N-acetyl-D-glucosamine synthase</fullName>
        <ecNumber evidence="2">2.4.1.-</ecNumber>
    </submittedName>
</protein>
<dbReference type="Proteomes" id="UP000095597">
    <property type="component" value="Unassembled WGS sequence"/>
</dbReference>
<evidence type="ECO:0000259" key="1">
    <source>
        <dbReference type="Pfam" id="PF00535"/>
    </source>
</evidence>
<evidence type="ECO:0000313" key="2">
    <source>
        <dbReference type="EMBL" id="CUM81675.1"/>
    </source>
</evidence>
<dbReference type="Gene3D" id="3.90.550.10">
    <property type="entry name" value="Spore Coat Polysaccharide Biosynthesis Protein SpsA, Chain A"/>
    <property type="match status" value="1"/>
</dbReference>
<dbReference type="GO" id="GO:0016757">
    <property type="term" value="F:glycosyltransferase activity"/>
    <property type="evidence" value="ECO:0007669"/>
    <property type="project" value="UniProtKB-KW"/>
</dbReference>
<evidence type="ECO:0000313" key="3">
    <source>
        <dbReference type="Proteomes" id="UP000095597"/>
    </source>
</evidence>
<reference evidence="2 3" key="1">
    <citation type="submission" date="2015-09" db="EMBL/GenBank/DDBJ databases">
        <authorList>
            <consortium name="Pathogen Informatics"/>
        </authorList>
    </citation>
    <scope>NUCLEOTIDE SEQUENCE [LARGE SCALE GENOMIC DNA]</scope>
    <source>
        <strain evidence="2 3">2789STDY5834961</strain>
    </source>
</reference>
<dbReference type="InterPro" id="IPR029044">
    <property type="entry name" value="Nucleotide-diphossugar_trans"/>
</dbReference>
<sequence length="232" mass="26682">MKLLIIIPAYNEASNIERVVDNLIENYSQYDYVIVNDGSSDDTRKICANRKYNFLDLPINVGLAGAIRAGIRYANYHGYDYAVQIDGDGQHEPKYIKDMLEKMETAQADIVIGSRFKEEKKPNSMRMLGSRIISGAIKLTTGGKKIEDVTSGMRLFNKRMIKNFGYNMHYSPEPDTIAYLLNCGIKIEEIQVEMYERIAGTSYLNLKNSVWYMLKMLFSILIFQWVRGREVK</sequence>
<dbReference type="CDD" id="cd04179">
    <property type="entry name" value="DPM_DPG-synthase_like"/>
    <property type="match status" value="1"/>
</dbReference>
<dbReference type="OrthoDB" id="9810303at2"/>
<gene>
    <name evidence="2" type="primary">icaA</name>
    <name evidence="2" type="ORF">ERS852573_00665</name>
</gene>
<organism evidence="2 3">
    <name type="scientific">Dorea longicatena</name>
    <dbReference type="NCBI Taxonomy" id="88431"/>
    <lineage>
        <taxon>Bacteria</taxon>
        <taxon>Bacillati</taxon>
        <taxon>Bacillota</taxon>
        <taxon>Clostridia</taxon>
        <taxon>Lachnospirales</taxon>
        <taxon>Lachnospiraceae</taxon>
        <taxon>Dorea</taxon>
    </lineage>
</organism>
<dbReference type="AlphaFoldDB" id="A0A173RVL0"/>
<dbReference type="PANTHER" id="PTHR48090">
    <property type="entry name" value="UNDECAPRENYL-PHOSPHATE 4-DEOXY-4-FORMAMIDO-L-ARABINOSE TRANSFERASE-RELATED"/>
    <property type="match status" value="1"/>
</dbReference>
<dbReference type="Pfam" id="PF00535">
    <property type="entry name" value="Glycos_transf_2"/>
    <property type="match status" value="1"/>
</dbReference>
<name>A0A173RVL0_9FIRM</name>
<proteinExistence type="predicted"/>
<keyword evidence="2" id="KW-0328">Glycosyltransferase</keyword>